<feature type="transmembrane region" description="Helical" evidence="7">
    <location>
        <begin position="897"/>
        <end position="918"/>
    </location>
</feature>
<dbReference type="InterPro" id="IPR042996">
    <property type="entry name" value="PTPRO"/>
</dbReference>
<dbReference type="Gene3D" id="3.90.190.10">
    <property type="entry name" value="Protein tyrosine phosphatase superfamily"/>
    <property type="match status" value="2"/>
</dbReference>
<dbReference type="PROSITE" id="PS50853">
    <property type="entry name" value="FN3"/>
    <property type="match status" value="4"/>
</dbReference>
<dbReference type="InterPro" id="IPR016130">
    <property type="entry name" value="Tyr_Pase_AS"/>
</dbReference>
<dbReference type="InterPro" id="IPR036116">
    <property type="entry name" value="FN3_sf"/>
</dbReference>
<comment type="caution">
    <text evidence="11">The sequence shown here is derived from an EMBL/GenBank/DDBJ whole genome shotgun (WGS) entry which is preliminary data.</text>
</comment>
<dbReference type="SUPFAM" id="SSF52799">
    <property type="entry name" value="(Phosphotyrosine protein) phosphatases II"/>
    <property type="match status" value="1"/>
</dbReference>
<dbReference type="SMART" id="SM00194">
    <property type="entry name" value="PTPc"/>
    <property type="match status" value="1"/>
</dbReference>
<feature type="region of interest" description="Disordered" evidence="6">
    <location>
        <begin position="248"/>
        <end position="303"/>
    </location>
</feature>
<evidence type="ECO:0000256" key="6">
    <source>
        <dbReference type="SAM" id="MobiDB-lite"/>
    </source>
</evidence>
<protein>
    <submittedName>
        <fullName evidence="11">Receptor-type tyrosine-protein phosphatase O</fullName>
    </submittedName>
</protein>
<dbReference type="SUPFAM" id="SSF49265">
    <property type="entry name" value="Fibronectin type III"/>
    <property type="match status" value="2"/>
</dbReference>
<feature type="domain" description="Tyrosine specific protein phosphatases" evidence="9">
    <location>
        <begin position="1154"/>
        <end position="1207"/>
    </location>
</feature>
<comment type="subcellular location">
    <subcellularLocation>
        <location evidence="1">Membrane</location>
        <topology evidence="1">Single-pass membrane protein</topology>
    </subcellularLocation>
</comment>
<evidence type="ECO:0000259" key="10">
    <source>
        <dbReference type="PROSITE" id="PS50853"/>
    </source>
</evidence>
<dbReference type="InterPro" id="IPR000242">
    <property type="entry name" value="PTP_cat"/>
</dbReference>
<sequence>MRASSCSSQRAAPFQVALQDDSRMLLSLDADDVRPDVSVYSVRVSGEPRTHTLLFTQPVDGQTLPRPLQFNASYHGLCYSISLMLGNDSSTSRAVRTVPVLTKPLPLDSVEMSDYASAPETGVVFQIRSPDRNIYTRVNISYVEGRQPRYMLYKDFLKGKTVFKHWLSGTCYTNISFQLVSEATVNRSTLVSRSDVTHEPLRHRTVPNPPRNVSLKIIHLSNRGAPGSDLHGVVLKASHNASVLRRARDVPASEEQEVNSEEMSVTQTPLNESVTVYSSPAEPARDNSTETLWAEPTGSPAPTEEEEFVNALVPEYEDSNEPGSTMEVTFEPSVMPTPLPPILLELRWLPPRPPSAFDGFNIYIYRDGNSTETATVDENTHEFFTELSEAGTYHVHVTTLSSSGDCEPRESSADTGFTFYLSPSGEWMEQPQERPQAVSVKMLDSSTATVSWAPSRHRYNGSLISVLSLTCLRPSISQRMENTYCSEENITSDIISSLTPGAQYRVVVYHTNGPLVSPASEPVIIDIEPTGVRDLVVYPLSPTAVILSWQRPYNVAFRKYVLQTFFFNSATQTSQWTTYYEIAATASVIASVRVTDLLPAWFYNFRVTMVTWGEPPLSCCDASTVSFVTAPEAPHISSVDYAHGMLYVRWTYGDLFTDLSHSRMLHWQLTAEGKKGARRRYSIDVSLKTQPSLENTTRPSLEQTLSGDSQHDEGVSGSSSRRHLQPDQPAPPKSLYAVNATDTAVTLLWTEEGVVDFYQVVCRPLGKVREPLLTAAHVVTVSGLQPSTSYNCTVISSSYSSASDPAYITVSTSVREMNPSVAAISALAVLSILLISLLVLFLLVLRKKHMELSRECGAETFVNFASFERDGKLPYNCCTGNQAVYDQAGLTEMRRSLFAFLTLLPSCLWTDYLLAFYINPCAASGGRRTDKHTHATSRLHVDPVDGDALILCIMGNGSEAGSPSVLLSKTALKKRKLTSPVQLSDFDAYIKDMSKDSAYKFSLQFEELKSVGLDLSHEAADLPVNRPKNRYTNILPYDFSRVKLISLHNDEGSDYINANYIPGYNSPHEYIATQGPLPETRNDFWKMVLQQKSHIIVMLTQCNERRRVKCDHYWPFTEEPVTYGEITADESQDVLHFNYTSWPDHGVPTVNAIESILQFVQIVRQQVNRTKGPIVVHCSAGVGRTGTFIALDRLMQHIQEHEYVDVLGLEQYVFIHQCVLLMWKKKKQQTHTSDVIYENDHLVRRGRTRLRCNVCFVSLCGTLSVIVLVSTSPEERRALRPHNQILLPARTRKPDSDPTAFDHCHARTICFSYKGRTDAQTFVRLLHRSYVLLCVERRTVAALLCVLACDFCSISCGGFIVPDRRASPPAAFAQLQRGRTERERPAAPIPSPAAAESDTDSTRGVR</sequence>
<dbReference type="InterPro" id="IPR003595">
    <property type="entry name" value="Tyr_Pase_cat"/>
</dbReference>
<evidence type="ECO:0000313" key="11">
    <source>
        <dbReference type="EMBL" id="KAI2665659.1"/>
    </source>
</evidence>
<dbReference type="InterPro" id="IPR003961">
    <property type="entry name" value="FN3_dom"/>
</dbReference>
<feature type="transmembrane region" description="Helical" evidence="7">
    <location>
        <begin position="821"/>
        <end position="845"/>
    </location>
</feature>
<gene>
    <name evidence="11" type="ORF">H4Q32_022009</name>
</gene>
<keyword evidence="4" id="KW-0904">Protein phosphatase</keyword>
<feature type="region of interest" description="Disordered" evidence="6">
    <location>
        <begin position="692"/>
        <end position="735"/>
    </location>
</feature>
<dbReference type="PROSITE" id="PS00383">
    <property type="entry name" value="TYR_PHOSPHATASE_1"/>
    <property type="match status" value="1"/>
</dbReference>
<accession>A0ABQ8MS55</accession>
<dbReference type="Proteomes" id="UP000830375">
    <property type="component" value="Unassembled WGS sequence"/>
</dbReference>
<dbReference type="PANTHER" id="PTHR47028">
    <property type="entry name" value="RECEPTOR-TYPE TYROSINE-PROTEIN PHOSPHATASE O"/>
    <property type="match status" value="1"/>
</dbReference>
<evidence type="ECO:0000256" key="1">
    <source>
        <dbReference type="ARBA" id="ARBA00004167"/>
    </source>
</evidence>
<organism evidence="11 12">
    <name type="scientific">Labeo rohita</name>
    <name type="common">Indian major carp</name>
    <name type="synonym">Cyprinus rohita</name>
    <dbReference type="NCBI Taxonomy" id="84645"/>
    <lineage>
        <taxon>Eukaryota</taxon>
        <taxon>Metazoa</taxon>
        <taxon>Chordata</taxon>
        <taxon>Craniata</taxon>
        <taxon>Vertebrata</taxon>
        <taxon>Euteleostomi</taxon>
        <taxon>Actinopterygii</taxon>
        <taxon>Neopterygii</taxon>
        <taxon>Teleostei</taxon>
        <taxon>Ostariophysi</taxon>
        <taxon>Cypriniformes</taxon>
        <taxon>Cyprinidae</taxon>
        <taxon>Labeoninae</taxon>
        <taxon>Labeonini</taxon>
        <taxon>Labeo</taxon>
    </lineage>
</organism>
<evidence type="ECO:0000256" key="2">
    <source>
        <dbReference type="ARBA" id="ARBA00022729"/>
    </source>
</evidence>
<keyword evidence="3" id="KW-0378">Hydrolase</keyword>
<feature type="domain" description="Fibronectin type-III" evidence="10">
    <location>
        <begin position="731"/>
        <end position="816"/>
    </location>
</feature>
<dbReference type="InterPro" id="IPR013783">
    <property type="entry name" value="Ig-like_fold"/>
</dbReference>
<dbReference type="Pfam" id="PF26586">
    <property type="entry name" value="Fn3_R-PTP-O"/>
    <property type="match status" value="1"/>
</dbReference>
<reference evidence="11 12" key="1">
    <citation type="submission" date="2022-01" db="EMBL/GenBank/DDBJ databases">
        <title>A high-quality chromosome-level genome assembly of rohu carp, Labeo rohita.</title>
        <authorList>
            <person name="Arick M.A. II"/>
            <person name="Hsu C.-Y."/>
            <person name="Magbanua Z."/>
            <person name="Pechanova O."/>
            <person name="Grover C."/>
            <person name="Miller E."/>
            <person name="Thrash A."/>
            <person name="Ezzel L."/>
            <person name="Alam S."/>
            <person name="Benzie J."/>
            <person name="Hamilton M."/>
            <person name="Karsi A."/>
            <person name="Lawrence M.L."/>
            <person name="Peterson D.G."/>
        </authorList>
    </citation>
    <scope>NUCLEOTIDE SEQUENCE [LARGE SCALE GENOMIC DNA]</scope>
    <source>
        <strain evidence="12">BAU-BD-2019</strain>
        <tissue evidence="11">Blood</tissue>
    </source>
</reference>
<dbReference type="SMART" id="SM00404">
    <property type="entry name" value="PTPc_motif"/>
    <property type="match status" value="1"/>
</dbReference>
<dbReference type="PROSITE" id="PS50056">
    <property type="entry name" value="TYR_PHOSPHATASE_2"/>
    <property type="match status" value="1"/>
</dbReference>
<dbReference type="PRINTS" id="PR00700">
    <property type="entry name" value="PRTYPHPHTASE"/>
</dbReference>
<dbReference type="EMBL" id="JACTAM010000004">
    <property type="protein sequence ID" value="KAI2665659.1"/>
    <property type="molecule type" value="Genomic_DNA"/>
</dbReference>
<evidence type="ECO:0000256" key="4">
    <source>
        <dbReference type="ARBA" id="ARBA00022912"/>
    </source>
</evidence>
<dbReference type="SMART" id="SM00060">
    <property type="entry name" value="FN3"/>
    <property type="match status" value="4"/>
</dbReference>
<dbReference type="InterPro" id="IPR029021">
    <property type="entry name" value="Prot-tyrosine_phosphatase-like"/>
</dbReference>
<feature type="region of interest" description="Disordered" evidence="6">
    <location>
        <begin position="1371"/>
        <end position="1406"/>
    </location>
</feature>
<proteinExistence type="predicted"/>
<dbReference type="CDD" id="cd00063">
    <property type="entry name" value="FN3"/>
    <property type="match status" value="3"/>
</dbReference>
<evidence type="ECO:0000256" key="3">
    <source>
        <dbReference type="ARBA" id="ARBA00022801"/>
    </source>
</evidence>
<dbReference type="Pfam" id="PF00041">
    <property type="entry name" value="fn3"/>
    <property type="match status" value="1"/>
</dbReference>
<evidence type="ECO:0000256" key="7">
    <source>
        <dbReference type="SAM" id="Phobius"/>
    </source>
</evidence>
<feature type="compositionally biased region" description="Polar residues" evidence="6">
    <location>
        <begin position="261"/>
        <end position="278"/>
    </location>
</feature>
<keyword evidence="7" id="KW-1133">Transmembrane helix</keyword>
<keyword evidence="7" id="KW-0812">Transmembrane</keyword>
<feature type="domain" description="Tyrosine-protein phosphatase" evidence="8">
    <location>
        <begin position="1001"/>
        <end position="1239"/>
    </location>
</feature>
<feature type="compositionally biased region" description="Polar residues" evidence="6">
    <location>
        <begin position="692"/>
        <end position="708"/>
    </location>
</feature>
<keyword evidence="12" id="KW-1185">Reference proteome</keyword>
<evidence type="ECO:0000259" key="8">
    <source>
        <dbReference type="PROSITE" id="PS50055"/>
    </source>
</evidence>
<evidence type="ECO:0000256" key="5">
    <source>
        <dbReference type="ARBA" id="ARBA00023136"/>
    </source>
</evidence>
<name>A0ABQ8MS55_LABRO</name>
<feature type="domain" description="Fibronectin type-III" evidence="10">
    <location>
        <begin position="531"/>
        <end position="633"/>
    </location>
</feature>
<evidence type="ECO:0000313" key="12">
    <source>
        <dbReference type="Proteomes" id="UP000830375"/>
    </source>
</evidence>
<dbReference type="InterPro" id="IPR000387">
    <property type="entry name" value="Tyr_Pase_dom"/>
</dbReference>
<dbReference type="Pfam" id="PF00102">
    <property type="entry name" value="Y_phosphatase"/>
    <property type="match status" value="2"/>
</dbReference>
<dbReference type="InterPro" id="IPR058859">
    <property type="entry name" value="Fn3_R-PTP-O"/>
</dbReference>
<keyword evidence="11" id="KW-0675">Receptor</keyword>
<feature type="domain" description="Fibronectin type-III" evidence="10">
    <location>
        <begin position="328"/>
        <end position="424"/>
    </location>
</feature>
<dbReference type="PROSITE" id="PS50055">
    <property type="entry name" value="TYR_PHOSPHATASE_PTP"/>
    <property type="match status" value="1"/>
</dbReference>
<keyword evidence="5 7" id="KW-0472">Membrane</keyword>
<dbReference type="PANTHER" id="PTHR47028:SF1">
    <property type="entry name" value="RECEPTOR-TYPE TYROSINE-PROTEIN PHOSPHATASE O"/>
    <property type="match status" value="1"/>
</dbReference>
<feature type="domain" description="Fibronectin type-III" evidence="10">
    <location>
        <begin position="434"/>
        <end position="530"/>
    </location>
</feature>
<evidence type="ECO:0000259" key="9">
    <source>
        <dbReference type="PROSITE" id="PS50056"/>
    </source>
</evidence>
<keyword evidence="2" id="KW-0732">Signal</keyword>
<dbReference type="Gene3D" id="2.60.40.10">
    <property type="entry name" value="Immunoglobulins"/>
    <property type="match status" value="4"/>
</dbReference>